<protein>
    <submittedName>
        <fullName evidence="1">Uncharacterized protein</fullName>
    </submittedName>
</protein>
<comment type="caution">
    <text evidence="1">The sequence shown here is derived from an EMBL/GenBank/DDBJ whole genome shotgun (WGS) entry which is preliminary data.</text>
</comment>
<dbReference type="AlphaFoldDB" id="A0A1R1XPM0"/>
<accession>A0A1R1XPM0</accession>
<name>A0A1R1XPM0_9FUNG</name>
<dbReference type="Proteomes" id="UP000187283">
    <property type="component" value="Unassembled WGS sequence"/>
</dbReference>
<evidence type="ECO:0000313" key="1">
    <source>
        <dbReference type="EMBL" id="OMJ16584.1"/>
    </source>
</evidence>
<gene>
    <name evidence="1" type="ORF">AYI70_g6498</name>
</gene>
<feature type="non-terminal residue" evidence="1">
    <location>
        <position position="132"/>
    </location>
</feature>
<organism evidence="1 2">
    <name type="scientific">Smittium culicis</name>
    <dbReference type="NCBI Taxonomy" id="133412"/>
    <lineage>
        <taxon>Eukaryota</taxon>
        <taxon>Fungi</taxon>
        <taxon>Fungi incertae sedis</taxon>
        <taxon>Zoopagomycota</taxon>
        <taxon>Kickxellomycotina</taxon>
        <taxon>Harpellomycetes</taxon>
        <taxon>Harpellales</taxon>
        <taxon>Legeriomycetaceae</taxon>
        <taxon>Smittium</taxon>
    </lineage>
</organism>
<dbReference type="EMBL" id="LSSN01002292">
    <property type="protein sequence ID" value="OMJ16584.1"/>
    <property type="molecule type" value="Genomic_DNA"/>
</dbReference>
<keyword evidence="2" id="KW-1185">Reference proteome</keyword>
<reference evidence="1 2" key="1">
    <citation type="submission" date="2017-01" db="EMBL/GenBank/DDBJ databases">
        <authorList>
            <person name="Mah S.A."/>
            <person name="Swanson W.J."/>
            <person name="Moy G.W."/>
            <person name="Vacquier V.D."/>
        </authorList>
    </citation>
    <scope>NUCLEOTIDE SEQUENCE [LARGE SCALE GENOMIC DNA]</scope>
    <source>
        <strain evidence="1 2">GSMNP</strain>
    </source>
</reference>
<evidence type="ECO:0000313" key="2">
    <source>
        <dbReference type="Proteomes" id="UP000187283"/>
    </source>
</evidence>
<dbReference type="OrthoDB" id="5616096at2759"/>
<sequence>MESQLLEIIQNLSLKVEALYADIERTNTHQEHTMDMQEQDFDPYAKTRAPQVEIEAYPELMDAIPNMEEDFFRSPLTDEERKEIIYGQEKFAGMKYQPPPLNDAAAPAVKKVDSMLYSIQSSLALITRPLDQ</sequence>
<proteinExistence type="predicted"/>